<proteinExistence type="predicted"/>
<evidence type="ECO:0000313" key="1">
    <source>
        <dbReference type="EMBL" id="AJP18316.1"/>
    </source>
</evidence>
<name>A0A0C5HD00_VIBPH</name>
<protein>
    <submittedName>
        <fullName evidence="1">Uncharacterized protein</fullName>
    </submittedName>
</protein>
<gene>
    <name evidence="1" type="ORF">pVPH1_0144</name>
</gene>
<keyword evidence="1" id="KW-0614">Plasmid</keyword>
<organism evidence="1">
    <name type="scientific">Vibrio parahaemolyticus</name>
    <dbReference type="NCBI Taxonomy" id="670"/>
    <lineage>
        <taxon>Bacteria</taxon>
        <taxon>Pseudomonadati</taxon>
        <taxon>Pseudomonadota</taxon>
        <taxon>Gammaproteobacteria</taxon>
        <taxon>Vibrionales</taxon>
        <taxon>Vibrionaceae</taxon>
        <taxon>Vibrio</taxon>
    </lineage>
</organism>
<accession>A0A0C5HD00</accession>
<reference evidence="1" key="1">
    <citation type="journal article" date="2015" name="Antimicrob. Agents Chemother.">
        <title>Complete nucleotide sequence of a conjugative plasmid carrying bla(PER-1).</title>
        <authorList>
            <person name="Li R."/>
            <person name="Wong M.H."/>
            <person name="Zhou Y."/>
            <person name="Chan E.W."/>
            <person name="Chen S."/>
        </authorList>
    </citation>
    <scope>NUCLEOTIDE SEQUENCE</scope>
    <source>
        <strain evidence="1">V36</strain>
        <plasmid evidence="1">pVPH1</plasmid>
    </source>
</reference>
<dbReference type="EMBL" id="KP688397">
    <property type="protein sequence ID" value="AJP18316.1"/>
    <property type="molecule type" value="Genomic_DNA"/>
</dbReference>
<geneLocation type="plasmid" evidence="1">
    <name>pVPH1</name>
</geneLocation>
<dbReference type="AlphaFoldDB" id="A0A0C5HD00"/>
<sequence length="32" mass="3622">MDCSSETASKTKIAPNEQRVKVIKKQPDTKLF</sequence>